<sequence length="224" mass="26604">MFRKKVREHVLKKKPSLGALLHETIKRQWDEVGNAMKKFTYFDDWNEAAFHQCCVHSNILHYAVNEIIYVKDDANVEVTHFILEGTVLIIQKLILEKYFLKKYNKWNYRLNKDQSATVSANDPKLKLVFMQICRLDAGACFGLGEKLSKNIIIAETELKCLVVPKSIVLRNKTAYNVWERIIITMDMNTPNLKQVYQEYKNGRRRSIWQRKLYESRQYGIYYDR</sequence>
<dbReference type="InterPro" id="IPR014710">
    <property type="entry name" value="RmlC-like_jellyroll"/>
</dbReference>
<protein>
    <recommendedName>
        <fullName evidence="3">Cyclic nucleotide-binding domain-containing protein</fullName>
    </recommendedName>
</protein>
<dbReference type="InterPro" id="IPR018490">
    <property type="entry name" value="cNMP-bd_dom_sf"/>
</dbReference>
<keyword evidence="2" id="KW-1185">Reference proteome</keyword>
<dbReference type="Gene3D" id="2.60.120.10">
    <property type="entry name" value="Jelly Rolls"/>
    <property type="match status" value="1"/>
</dbReference>
<comment type="caution">
    <text evidence="1">The sequence shown here is derived from an EMBL/GenBank/DDBJ whole genome shotgun (WGS) entry which is preliminary data.</text>
</comment>
<evidence type="ECO:0000313" key="2">
    <source>
        <dbReference type="Proteomes" id="UP001461498"/>
    </source>
</evidence>
<dbReference type="AlphaFoldDB" id="A0AAW1DE23"/>
<dbReference type="SUPFAM" id="SSF51206">
    <property type="entry name" value="cAMP-binding domain-like"/>
    <property type="match status" value="1"/>
</dbReference>
<gene>
    <name evidence="1" type="ORF">O3M35_006440</name>
</gene>
<evidence type="ECO:0000313" key="1">
    <source>
        <dbReference type="EMBL" id="KAK9509026.1"/>
    </source>
</evidence>
<organism evidence="1 2">
    <name type="scientific">Rhynocoris fuscipes</name>
    <dbReference type="NCBI Taxonomy" id="488301"/>
    <lineage>
        <taxon>Eukaryota</taxon>
        <taxon>Metazoa</taxon>
        <taxon>Ecdysozoa</taxon>
        <taxon>Arthropoda</taxon>
        <taxon>Hexapoda</taxon>
        <taxon>Insecta</taxon>
        <taxon>Pterygota</taxon>
        <taxon>Neoptera</taxon>
        <taxon>Paraneoptera</taxon>
        <taxon>Hemiptera</taxon>
        <taxon>Heteroptera</taxon>
        <taxon>Panheteroptera</taxon>
        <taxon>Cimicomorpha</taxon>
        <taxon>Reduviidae</taxon>
        <taxon>Harpactorinae</taxon>
        <taxon>Harpactorini</taxon>
        <taxon>Rhynocoris</taxon>
    </lineage>
</organism>
<proteinExistence type="predicted"/>
<name>A0AAW1DE23_9HEMI</name>
<dbReference type="Proteomes" id="UP001461498">
    <property type="component" value="Unassembled WGS sequence"/>
</dbReference>
<dbReference type="EMBL" id="JAPXFL010000003">
    <property type="protein sequence ID" value="KAK9509026.1"/>
    <property type="molecule type" value="Genomic_DNA"/>
</dbReference>
<accession>A0AAW1DE23</accession>
<evidence type="ECO:0008006" key="3">
    <source>
        <dbReference type="Google" id="ProtNLM"/>
    </source>
</evidence>
<reference evidence="1 2" key="1">
    <citation type="submission" date="2022-12" db="EMBL/GenBank/DDBJ databases">
        <title>Chromosome-level genome assembly of true bugs.</title>
        <authorList>
            <person name="Ma L."/>
            <person name="Li H."/>
        </authorList>
    </citation>
    <scope>NUCLEOTIDE SEQUENCE [LARGE SCALE GENOMIC DNA]</scope>
    <source>
        <strain evidence="1">Lab_2022b</strain>
    </source>
</reference>